<feature type="transmembrane region" description="Helical" evidence="7">
    <location>
        <begin position="460"/>
        <end position="483"/>
    </location>
</feature>
<feature type="signal peptide" evidence="7">
    <location>
        <begin position="1"/>
        <end position="20"/>
    </location>
</feature>
<gene>
    <name evidence="9" type="primary">LOC107121168</name>
</gene>
<feature type="transmembrane region" description="Helical" evidence="7">
    <location>
        <begin position="614"/>
        <end position="643"/>
    </location>
</feature>
<dbReference type="InterPro" id="IPR036259">
    <property type="entry name" value="MFS_trans_sf"/>
</dbReference>
<dbReference type="RefSeq" id="XP_015279519.1">
    <property type="nucleotide sequence ID" value="XM_015424033.1"/>
</dbReference>
<evidence type="ECO:0000256" key="3">
    <source>
        <dbReference type="ARBA" id="ARBA00022692"/>
    </source>
</evidence>
<evidence type="ECO:0000313" key="9">
    <source>
        <dbReference type="RefSeq" id="XP_015279519.1"/>
    </source>
</evidence>
<keyword evidence="3 7" id="KW-0812">Transmembrane</keyword>
<dbReference type="SUPFAM" id="SSF103473">
    <property type="entry name" value="MFS general substrate transporter"/>
    <property type="match status" value="1"/>
</dbReference>
<evidence type="ECO:0000313" key="8">
    <source>
        <dbReference type="Proteomes" id="UP000694871"/>
    </source>
</evidence>
<feature type="transmembrane region" description="Helical" evidence="7">
    <location>
        <begin position="583"/>
        <end position="602"/>
    </location>
</feature>
<evidence type="ECO:0000256" key="4">
    <source>
        <dbReference type="ARBA" id="ARBA00022729"/>
    </source>
</evidence>
<dbReference type="PANTHER" id="PTHR10766:SF176">
    <property type="entry name" value="TRANSMEMBRANE 9 SUPERFAMILY MEMBER"/>
    <property type="match status" value="1"/>
</dbReference>
<sequence length="653" mass="74489">MRGVRLLLLLLVGLASLCGAFYLPGLAPVSFCELSQPGQEGSKDCKSQIELFVNRLDSVESVLPYEYDAFDFCQDATEKRPSENLGQVLFGERIASSPYKFTFNKPETCKKVCMKSYNPENAKDVSKLAFLKKGMQLNYQHHWIIDNMPVTWCYDVEDGQKYCNPGFPIGCFVTAAGRVKDACVMSADFNKKNTFYLFNHVDITIMYHSGKDENWPGARLVAARLEPKSYKHTEKNDLICDGLPMEIPAVFSEKLDLIYTYSVKFVENNSIKWASRWDYILESMPHTNIQWFSIMNSLVIVLFLSGMVAMILLRTLHKDIARYNQMDSSEDAQEEFGWKLVHGDVFRPPRKGMLLSVFLGQGTQIFIMTFITLFFACLGCLSPANRGALMTCAVVLWVLLGTPAGYVSARMYKTFRGEKWKTNVLLTALLCPGVVFADFFIMNLILWVKGSSAAIPFGTLAAILAMWFGISVPLTFIGAYFGFKEKPIEHPVRTNQIPRQIPEQSFFTKPLPGIIMGGILPFGCIFIQLFFILNSIWSHQMYYMFGFLFLVFIILLITCSEATVLLCYFHLCAEDYHWWWRSFLTSSFTAVYLFIYAVHYFFSKLQITGTASTILYFGYTMIMVLIFFLFTGTIGFFACFWFVSKIYSVVKVD</sequence>
<evidence type="ECO:0000256" key="5">
    <source>
        <dbReference type="ARBA" id="ARBA00022989"/>
    </source>
</evidence>
<dbReference type="GeneID" id="107121168"/>
<evidence type="ECO:0000256" key="7">
    <source>
        <dbReference type="RuleBase" id="RU363079"/>
    </source>
</evidence>
<feature type="chain" id="PRO_5044967855" description="Transmembrane 9 superfamily member" evidence="7">
    <location>
        <begin position="21"/>
        <end position="653"/>
    </location>
</feature>
<comment type="similarity">
    <text evidence="2 7">Belongs to the nonaspanin (TM9SF) (TC 9.A.2) family.</text>
</comment>
<evidence type="ECO:0000256" key="6">
    <source>
        <dbReference type="ARBA" id="ARBA00023136"/>
    </source>
</evidence>
<accession>A0ABM1L0N2</accession>
<keyword evidence="4 7" id="KW-0732">Signal</keyword>
<dbReference type="Proteomes" id="UP000694871">
    <property type="component" value="Unplaced"/>
</dbReference>
<comment type="subcellular location">
    <subcellularLocation>
        <location evidence="1">Membrane</location>
        <topology evidence="1">Multi-pass membrane protein</topology>
    </subcellularLocation>
</comment>
<feature type="transmembrane region" description="Helical" evidence="7">
    <location>
        <begin position="514"/>
        <end position="537"/>
    </location>
</feature>
<proteinExistence type="inferred from homology"/>
<feature type="transmembrane region" description="Helical" evidence="7">
    <location>
        <begin position="354"/>
        <end position="376"/>
    </location>
</feature>
<name>A0ABM1L0N2_GEKJA</name>
<feature type="transmembrane region" description="Helical" evidence="7">
    <location>
        <begin position="543"/>
        <end position="571"/>
    </location>
</feature>
<dbReference type="Pfam" id="PF02990">
    <property type="entry name" value="EMP70"/>
    <property type="match status" value="1"/>
</dbReference>
<keyword evidence="6 7" id="KW-0472">Membrane</keyword>
<organism evidence="8 9">
    <name type="scientific">Gekko japonicus</name>
    <name type="common">Schlegel's Japanese gecko</name>
    <dbReference type="NCBI Taxonomy" id="146911"/>
    <lineage>
        <taxon>Eukaryota</taxon>
        <taxon>Metazoa</taxon>
        <taxon>Chordata</taxon>
        <taxon>Craniata</taxon>
        <taxon>Vertebrata</taxon>
        <taxon>Euteleostomi</taxon>
        <taxon>Lepidosauria</taxon>
        <taxon>Squamata</taxon>
        <taxon>Bifurcata</taxon>
        <taxon>Gekkota</taxon>
        <taxon>Gekkonidae</taxon>
        <taxon>Gekkoninae</taxon>
        <taxon>Gekko</taxon>
    </lineage>
</organism>
<feature type="transmembrane region" description="Helical" evidence="7">
    <location>
        <begin position="388"/>
        <end position="412"/>
    </location>
</feature>
<reference evidence="9" key="1">
    <citation type="submission" date="2025-08" db="UniProtKB">
        <authorList>
            <consortium name="RefSeq"/>
        </authorList>
    </citation>
    <scope>IDENTIFICATION</scope>
</reference>
<evidence type="ECO:0000256" key="1">
    <source>
        <dbReference type="ARBA" id="ARBA00004141"/>
    </source>
</evidence>
<keyword evidence="5 7" id="KW-1133">Transmembrane helix</keyword>
<keyword evidence="8" id="KW-1185">Reference proteome</keyword>
<feature type="transmembrane region" description="Helical" evidence="7">
    <location>
        <begin position="291"/>
        <end position="313"/>
    </location>
</feature>
<dbReference type="InterPro" id="IPR004240">
    <property type="entry name" value="EMP70"/>
</dbReference>
<evidence type="ECO:0000256" key="2">
    <source>
        <dbReference type="ARBA" id="ARBA00005227"/>
    </source>
</evidence>
<feature type="transmembrane region" description="Helical" evidence="7">
    <location>
        <begin position="424"/>
        <end position="448"/>
    </location>
</feature>
<protein>
    <recommendedName>
        <fullName evidence="7">Transmembrane 9 superfamily member</fullName>
    </recommendedName>
</protein>
<dbReference type="PANTHER" id="PTHR10766">
    <property type="entry name" value="TRANSMEMBRANE 9 SUPERFAMILY PROTEIN"/>
    <property type="match status" value="1"/>
</dbReference>